<evidence type="ECO:0000313" key="2">
    <source>
        <dbReference type="EMBL" id="QQP10826.1"/>
    </source>
</evidence>
<keyword evidence="3" id="KW-1185">Reference proteome</keyword>
<gene>
    <name evidence="2" type="ORF">FJQ98_16400</name>
</gene>
<dbReference type="PROSITE" id="PS51257">
    <property type="entry name" value="PROKAR_LIPOPROTEIN"/>
    <property type="match status" value="1"/>
</dbReference>
<evidence type="ECO:0008006" key="4">
    <source>
        <dbReference type="Google" id="ProtNLM"/>
    </source>
</evidence>
<dbReference type="RefSeq" id="WP_053595709.1">
    <property type="nucleotide sequence ID" value="NZ_CP067341.1"/>
</dbReference>
<keyword evidence="1" id="KW-0732">Signal</keyword>
<dbReference type="Proteomes" id="UP000596049">
    <property type="component" value="Chromosome"/>
</dbReference>
<accession>A0ABX7AMV1</accession>
<feature type="signal peptide" evidence="1">
    <location>
        <begin position="1"/>
        <end position="22"/>
    </location>
</feature>
<sequence length="90" mass="9761">MKRKLVLVGMLGFTILFGCSQSDEGNVYASDQGEMNVMSVDRVHNGDAVILKHKDTGCYYTYVRGTGSSTSSAPTQMMVVKDGVVVPYCD</sequence>
<organism evidence="2 3">
    <name type="scientific">Lysinibacillus agricola</name>
    <dbReference type="NCBI Taxonomy" id="2590012"/>
    <lineage>
        <taxon>Bacteria</taxon>
        <taxon>Bacillati</taxon>
        <taxon>Bacillota</taxon>
        <taxon>Bacilli</taxon>
        <taxon>Bacillales</taxon>
        <taxon>Bacillaceae</taxon>
        <taxon>Lysinibacillus</taxon>
    </lineage>
</organism>
<evidence type="ECO:0000313" key="3">
    <source>
        <dbReference type="Proteomes" id="UP000596049"/>
    </source>
</evidence>
<evidence type="ECO:0000256" key="1">
    <source>
        <dbReference type="SAM" id="SignalP"/>
    </source>
</evidence>
<proteinExistence type="predicted"/>
<name>A0ABX7AMV1_9BACI</name>
<dbReference type="EMBL" id="CP067341">
    <property type="protein sequence ID" value="QQP10826.1"/>
    <property type="molecule type" value="Genomic_DNA"/>
</dbReference>
<feature type="chain" id="PRO_5046758893" description="Lipoprotein" evidence="1">
    <location>
        <begin position="23"/>
        <end position="90"/>
    </location>
</feature>
<protein>
    <recommendedName>
        <fullName evidence="4">Lipoprotein</fullName>
    </recommendedName>
</protein>
<reference evidence="2 3" key="1">
    <citation type="submission" date="2020-01" db="EMBL/GenBank/DDBJ databases">
        <authorList>
            <person name="Liu G."/>
            <person name="Liu B."/>
        </authorList>
    </citation>
    <scope>NUCLEOTIDE SEQUENCE [LARGE SCALE GENOMIC DNA]</scope>
    <source>
        <strain evidence="2 3">FJAT-51161</strain>
    </source>
</reference>